<dbReference type="PANTHER" id="PTHR12277">
    <property type="entry name" value="ALPHA/BETA HYDROLASE DOMAIN-CONTAINING PROTEIN"/>
    <property type="match status" value="1"/>
</dbReference>
<sequence length="119" mass="13825">MISIFDSNRFNQNLFFPRSDNSAAPDNVDDIFIKVEENCKVHVRVYRNFKTRFSILFFHGNGEIISDYNEIANYFLALGCEFIVCDFRGYGRSEGIPTLRSTLIDASTIYRYLKENNAL</sequence>
<dbReference type="EMBL" id="UINC01100900">
    <property type="protein sequence ID" value="SVC61311.1"/>
    <property type="molecule type" value="Genomic_DNA"/>
</dbReference>
<gene>
    <name evidence="2" type="ORF">METZ01_LOCUS314165</name>
</gene>
<feature type="non-terminal residue" evidence="2">
    <location>
        <position position="119"/>
    </location>
</feature>
<evidence type="ECO:0000259" key="1">
    <source>
        <dbReference type="Pfam" id="PF12146"/>
    </source>
</evidence>
<dbReference type="InterPro" id="IPR029058">
    <property type="entry name" value="AB_hydrolase_fold"/>
</dbReference>
<dbReference type="AlphaFoldDB" id="A0A382NNZ4"/>
<accession>A0A382NNZ4</accession>
<proteinExistence type="predicted"/>
<evidence type="ECO:0000313" key="2">
    <source>
        <dbReference type="EMBL" id="SVC61311.1"/>
    </source>
</evidence>
<feature type="domain" description="Serine aminopeptidase S33" evidence="1">
    <location>
        <begin position="52"/>
        <end position="114"/>
    </location>
</feature>
<reference evidence="2" key="1">
    <citation type="submission" date="2018-05" db="EMBL/GenBank/DDBJ databases">
        <authorList>
            <person name="Lanie J.A."/>
            <person name="Ng W.-L."/>
            <person name="Kazmierczak K.M."/>
            <person name="Andrzejewski T.M."/>
            <person name="Davidsen T.M."/>
            <person name="Wayne K.J."/>
            <person name="Tettelin H."/>
            <person name="Glass J.I."/>
            <person name="Rusch D."/>
            <person name="Podicherti R."/>
            <person name="Tsui H.-C.T."/>
            <person name="Winkler M.E."/>
        </authorList>
    </citation>
    <scope>NUCLEOTIDE SEQUENCE</scope>
</reference>
<organism evidence="2">
    <name type="scientific">marine metagenome</name>
    <dbReference type="NCBI Taxonomy" id="408172"/>
    <lineage>
        <taxon>unclassified sequences</taxon>
        <taxon>metagenomes</taxon>
        <taxon>ecological metagenomes</taxon>
    </lineage>
</organism>
<dbReference type="Pfam" id="PF12146">
    <property type="entry name" value="Hydrolase_4"/>
    <property type="match status" value="1"/>
</dbReference>
<dbReference type="PANTHER" id="PTHR12277:SF81">
    <property type="entry name" value="PROTEIN ABHD13"/>
    <property type="match status" value="1"/>
</dbReference>
<dbReference type="InterPro" id="IPR022742">
    <property type="entry name" value="Hydrolase_4"/>
</dbReference>
<name>A0A382NNZ4_9ZZZZ</name>
<protein>
    <recommendedName>
        <fullName evidence="1">Serine aminopeptidase S33 domain-containing protein</fullName>
    </recommendedName>
</protein>
<dbReference type="Gene3D" id="3.40.50.1820">
    <property type="entry name" value="alpha/beta hydrolase"/>
    <property type="match status" value="1"/>
</dbReference>
<dbReference type="SUPFAM" id="SSF53474">
    <property type="entry name" value="alpha/beta-Hydrolases"/>
    <property type="match status" value="1"/>
</dbReference>